<evidence type="ECO:0000313" key="3">
    <source>
        <dbReference type="Proteomes" id="UP001175227"/>
    </source>
</evidence>
<dbReference type="EMBL" id="JAUEPR010000181">
    <property type="protein sequence ID" value="KAK0460316.1"/>
    <property type="molecule type" value="Genomic_DNA"/>
</dbReference>
<keyword evidence="3" id="KW-1185">Reference proteome</keyword>
<gene>
    <name evidence="2" type="ORF">IW261DRAFT_1429064</name>
</gene>
<accession>A0AA39KHX7</accession>
<organism evidence="2 3">
    <name type="scientific">Armillaria novae-zelandiae</name>
    <dbReference type="NCBI Taxonomy" id="153914"/>
    <lineage>
        <taxon>Eukaryota</taxon>
        <taxon>Fungi</taxon>
        <taxon>Dikarya</taxon>
        <taxon>Basidiomycota</taxon>
        <taxon>Agaricomycotina</taxon>
        <taxon>Agaricomycetes</taxon>
        <taxon>Agaricomycetidae</taxon>
        <taxon>Agaricales</taxon>
        <taxon>Marasmiineae</taxon>
        <taxon>Physalacriaceae</taxon>
        <taxon>Armillaria</taxon>
    </lineage>
</organism>
<protein>
    <submittedName>
        <fullName evidence="2">Uncharacterized protein</fullName>
    </submittedName>
</protein>
<reference evidence="2" key="1">
    <citation type="submission" date="2023-06" db="EMBL/GenBank/DDBJ databases">
        <authorList>
            <consortium name="Lawrence Berkeley National Laboratory"/>
            <person name="Ahrendt S."/>
            <person name="Sahu N."/>
            <person name="Indic B."/>
            <person name="Wong-Bajracharya J."/>
            <person name="Merenyi Z."/>
            <person name="Ke H.-M."/>
            <person name="Monk M."/>
            <person name="Kocsube S."/>
            <person name="Drula E."/>
            <person name="Lipzen A."/>
            <person name="Balint B."/>
            <person name="Henrissat B."/>
            <person name="Andreopoulos B."/>
            <person name="Martin F.M."/>
            <person name="Harder C.B."/>
            <person name="Rigling D."/>
            <person name="Ford K.L."/>
            <person name="Foster G.D."/>
            <person name="Pangilinan J."/>
            <person name="Papanicolaou A."/>
            <person name="Barry K."/>
            <person name="LaButti K."/>
            <person name="Viragh M."/>
            <person name="Koriabine M."/>
            <person name="Yan M."/>
            <person name="Riley R."/>
            <person name="Champramary S."/>
            <person name="Plett K.L."/>
            <person name="Tsai I.J."/>
            <person name="Slot J."/>
            <person name="Sipos G."/>
            <person name="Plett J."/>
            <person name="Nagy L.G."/>
            <person name="Grigoriev I.V."/>
        </authorList>
    </citation>
    <scope>NUCLEOTIDE SEQUENCE</scope>
    <source>
        <strain evidence="2">ICMP 16352</strain>
    </source>
</reference>
<evidence type="ECO:0000256" key="1">
    <source>
        <dbReference type="SAM" id="MobiDB-lite"/>
    </source>
</evidence>
<dbReference type="AlphaFoldDB" id="A0AA39KHX7"/>
<proteinExistence type="predicted"/>
<dbReference type="Proteomes" id="UP001175227">
    <property type="component" value="Unassembled WGS sequence"/>
</dbReference>
<feature type="compositionally biased region" description="Basic residues" evidence="1">
    <location>
        <begin position="303"/>
        <end position="315"/>
    </location>
</feature>
<sequence length="380" mass="42835">MSYCVVRCPAVMYKCGQASETDKETVDTTETASQCAIKKQKKQKELPSGKITGALPWHANKQAKVWDLIHLIGQDEYFKGLFGKKDPNENTSSESKTQLFIRLARDLWLEYIGNDADARELGIHVKNHLMKKYKEEAAYLHETGGGVKSESDSEDWEVYMKMSFYVPATGPCEDTMPEHLNLWKLHKLIAACPNVNPICLTTAIGPKGFETHIIQPIEEDEFLPEPSDLIPDASEMPLDRQVDGVVITYNNQKSMQMILNKIKINQAVQGVVQRVFLCMVSETPRISLANTGAKGSATSSSVKKGKLPRNNKHGPKPSMFNIKKSWGKSKKSIEDRLTQTLNHATGLNFRVQQCEQLLATKKLMLDEFREGLITKEEYRD</sequence>
<comment type="caution">
    <text evidence="2">The sequence shown here is derived from an EMBL/GenBank/DDBJ whole genome shotgun (WGS) entry which is preliminary data.</text>
</comment>
<evidence type="ECO:0000313" key="2">
    <source>
        <dbReference type="EMBL" id="KAK0460316.1"/>
    </source>
</evidence>
<feature type="region of interest" description="Disordered" evidence="1">
    <location>
        <begin position="290"/>
        <end position="323"/>
    </location>
</feature>
<name>A0AA39KHX7_9AGAR</name>